<feature type="transmembrane region" description="Helical" evidence="7">
    <location>
        <begin position="296"/>
        <end position="314"/>
    </location>
</feature>
<keyword evidence="3 6" id="KW-0812">Transmembrane</keyword>
<feature type="transmembrane region" description="Helical" evidence="7">
    <location>
        <begin position="348"/>
        <end position="370"/>
    </location>
</feature>
<dbReference type="EMBL" id="CP003344">
    <property type="protein sequence ID" value="AGA70047.1"/>
    <property type="molecule type" value="Genomic_DNA"/>
</dbReference>
<name>L0FA21_DESDL</name>
<dbReference type="GO" id="GO:0008137">
    <property type="term" value="F:NADH dehydrogenase (ubiquinone) activity"/>
    <property type="evidence" value="ECO:0007669"/>
    <property type="project" value="InterPro"/>
</dbReference>
<feature type="transmembrane region" description="Helical" evidence="7">
    <location>
        <begin position="12"/>
        <end position="32"/>
    </location>
</feature>
<dbReference type="NCBIfam" id="TIGR01972">
    <property type="entry name" value="NDH_I_M"/>
    <property type="match status" value="1"/>
</dbReference>
<dbReference type="InterPro" id="IPR001750">
    <property type="entry name" value="ND/Mrp_TM"/>
</dbReference>
<evidence type="ECO:0000256" key="2">
    <source>
        <dbReference type="ARBA" id="ARBA00009025"/>
    </source>
</evidence>
<dbReference type="PRINTS" id="PR01437">
    <property type="entry name" value="NUOXDRDTASE4"/>
</dbReference>
<dbReference type="GO" id="GO:0016020">
    <property type="term" value="C:membrane"/>
    <property type="evidence" value="ECO:0007669"/>
    <property type="project" value="UniProtKB-SubCell"/>
</dbReference>
<feature type="transmembrane region" description="Helical" evidence="7">
    <location>
        <begin position="177"/>
        <end position="197"/>
    </location>
</feature>
<dbReference type="AlphaFoldDB" id="L0FA21"/>
<dbReference type="STRING" id="871963.Desdi_2631"/>
<feature type="transmembrane region" description="Helical" evidence="7">
    <location>
        <begin position="391"/>
        <end position="413"/>
    </location>
</feature>
<evidence type="ECO:0000256" key="3">
    <source>
        <dbReference type="ARBA" id="ARBA00022692"/>
    </source>
</evidence>
<proteinExistence type="inferred from homology"/>
<sequence length="519" mass="56091">MSTLALQPEVGSLILPLALLAPILAALVIVFLPKEEGKTIKLVAALGTLTSLLLSLYVFFAYDRSLAGMQFNLTIPLIPDIGVNLAFGVDGISIPMLLLTNLIAFTAVYSSWNIDNRVKEFFVLLLILVAGVMGTFIARDLFIFFLFYEIVVIPIYIMVIIWGSTKRVSKEYAGMKLTIYLLIGSAFLLVAMVSIWVNATNQFAAMGQGPTFMFDQLARLQYDETFQIIIFGLLTFGFGSLISMFPFHSWSPDGYAGAPTAVSMIHAGVLKKIGGYGLIRLGLLCFPIGAKFWAPVIAVLALVNVLYAAFIALAQKDLKYVVGYSSVSHMGYVLIAIAALNVTSVTGAVAMMFAHGVMSALFFSMIGFIYEKTHTRNVVELGGLAHQMPRLAVGFLIAGMAGLGLPGTVNFIGEFTIFIGTVKTLPVHAIVGVAGIIITAVYSLRLIANVLFGPRRKEWDHLKDLHGPELVPLVILVFVIIITGVFPNTVLQLIDTGVHSSGLAKVLEVVTQAKIGGLF</sequence>
<comment type="similarity">
    <text evidence="2">Belongs to the complex I subunit 4 family.</text>
</comment>
<dbReference type="HOGENOM" id="CLU_007100_4_2_9"/>
<feature type="transmembrane region" description="Helical" evidence="7">
    <location>
        <begin position="121"/>
        <end position="138"/>
    </location>
</feature>
<feature type="transmembrane region" description="Helical" evidence="7">
    <location>
        <begin position="144"/>
        <end position="165"/>
    </location>
</feature>
<evidence type="ECO:0000256" key="6">
    <source>
        <dbReference type="RuleBase" id="RU000320"/>
    </source>
</evidence>
<dbReference type="GO" id="GO:0042773">
    <property type="term" value="P:ATP synthesis coupled electron transport"/>
    <property type="evidence" value="ECO:0007669"/>
    <property type="project" value="InterPro"/>
</dbReference>
<dbReference type="PANTHER" id="PTHR43507">
    <property type="entry name" value="NADH-UBIQUINONE OXIDOREDUCTASE CHAIN 4"/>
    <property type="match status" value="1"/>
</dbReference>
<dbReference type="OrthoDB" id="9807568at2"/>
<dbReference type="EC" id="1.6.5.3" evidence="9"/>
<comment type="subcellular location">
    <subcellularLocation>
        <location evidence="1">Endomembrane system</location>
        <topology evidence="1">Multi-pass membrane protein</topology>
    </subcellularLocation>
    <subcellularLocation>
        <location evidence="6">Membrane</location>
        <topology evidence="6">Multi-pass membrane protein</topology>
    </subcellularLocation>
</comment>
<evidence type="ECO:0000259" key="8">
    <source>
        <dbReference type="Pfam" id="PF00361"/>
    </source>
</evidence>
<evidence type="ECO:0000256" key="5">
    <source>
        <dbReference type="ARBA" id="ARBA00023136"/>
    </source>
</evidence>
<evidence type="ECO:0000256" key="7">
    <source>
        <dbReference type="SAM" id="Phobius"/>
    </source>
</evidence>
<organism evidence="9 10">
    <name type="scientific">Desulfitobacterium dichloroeliminans (strain LMG P-21439 / DCA1)</name>
    <dbReference type="NCBI Taxonomy" id="871963"/>
    <lineage>
        <taxon>Bacteria</taxon>
        <taxon>Bacillati</taxon>
        <taxon>Bacillota</taxon>
        <taxon>Clostridia</taxon>
        <taxon>Eubacteriales</taxon>
        <taxon>Desulfitobacteriaceae</taxon>
        <taxon>Desulfitobacterium</taxon>
    </lineage>
</organism>
<dbReference type="PANTHER" id="PTHR43507:SF4">
    <property type="entry name" value="PROTON-TRANSLOCATING NADH-QUINONE OXIDOREDUCTASE, CHAIN M"/>
    <property type="match status" value="1"/>
</dbReference>
<feature type="transmembrane region" description="Helical" evidence="7">
    <location>
        <begin position="473"/>
        <end position="494"/>
    </location>
</feature>
<feature type="domain" description="NADH:quinone oxidoreductase/Mrp antiporter transmembrane" evidence="8">
    <location>
        <begin position="138"/>
        <end position="437"/>
    </location>
</feature>
<keyword evidence="5 7" id="KW-0472">Membrane</keyword>
<keyword evidence="4 7" id="KW-1133">Transmembrane helix</keyword>
<dbReference type="GO" id="GO:0012505">
    <property type="term" value="C:endomembrane system"/>
    <property type="evidence" value="ECO:0007669"/>
    <property type="project" value="UniProtKB-SubCell"/>
</dbReference>
<dbReference type="eggNOG" id="COG1008">
    <property type="taxonomic scope" value="Bacteria"/>
</dbReference>
<dbReference type="KEGG" id="ddl:Desdi_2631"/>
<evidence type="ECO:0000313" key="9">
    <source>
        <dbReference type="EMBL" id="AGA70047.1"/>
    </source>
</evidence>
<evidence type="ECO:0000313" key="10">
    <source>
        <dbReference type="Proteomes" id="UP000010797"/>
    </source>
</evidence>
<gene>
    <name evidence="9" type="ordered locus">Desdi_2631</name>
</gene>
<dbReference type="GO" id="GO:0015990">
    <property type="term" value="P:electron transport coupled proton transport"/>
    <property type="evidence" value="ECO:0007669"/>
    <property type="project" value="TreeGrafter"/>
</dbReference>
<dbReference type="RefSeq" id="WP_015263018.1">
    <property type="nucleotide sequence ID" value="NC_019903.1"/>
</dbReference>
<dbReference type="InterPro" id="IPR003918">
    <property type="entry name" value="NADH_UbQ_OxRdtase"/>
</dbReference>
<feature type="transmembrane region" description="Helical" evidence="7">
    <location>
        <begin position="321"/>
        <end position="342"/>
    </location>
</feature>
<evidence type="ECO:0000256" key="4">
    <source>
        <dbReference type="ARBA" id="ARBA00022989"/>
    </source>
</evidence>
<dbReference type="InterPro" id="IPR010227">
    <property type="entry name" value="NADH_Q_OxRdtase_chainM/4"/>
</dbReference>
<feature type="transmembrane region" description="Helical" evidence="7">
    <location>
        <begin position="226"/>
        <end position="247"/>
    </location>
</feature>
<protein>
    <submittedName>
        <fullName evidence="9">NADH dehydrogenase subunit M</fullName>
        <ecNumber evidence="9">1.6.5.3</ecNumber>
    </submittedName>
</protein>
<keyword evidence="10" id="KW-1185">Reference proteome</keyword>
<dbReference type="Pfam" id="PF00361">
    <property type="entry name" value="Proton_antipo_M"/>
    <property type="match status" value="1"/>
</dbReference>
<dbReference type="GO" id="GO:0003954">
    <property type="term" value="F:NADH dehydrogenase activity"/>
    <property type="evidence" value="ECO:0007669"/>
    <property type="project" value="TreeGrafter"/>
</dbReference>
<evidence type="ECO:0000256" key="1">
    <source>
        <dbReference type="ARBA" id="ARBA00004127"/>
    </source>
</evidence>
<feature type="transmembrane region" description="Helical" evidence="7">
    <location>
        <begin position="39"/>
        <end position="62"/>
    </location>
</feature>
<accession>L0FA21</accession>
<reference evidence="10" key="1">
    <citation type="submission" date="2012-02" db="EMBL/GenBank/DDBJ databases">
        <title>Complete sequence of Desulfitobacterium dichloroeliminans LMG P-21439.</title>
        <authorList>
            <person name="Lucas S."/>
            <person name="Han J."/>
            <person name="Lapidus A."/>
            <person name="Cheng J.-F."/>
            <person name="Goodwin L."/>
            <person name="Pitluck S."/>
            <person name="Peters L."/>
            <person name="Ovchinnikova G."/>
            <person name="Teshima H."/>
            <person name="Detter J.C."/>
            <person name="Han C."/>
            <person name="Tapia R."/>
            <person name="Land M."/>
            <person name="Hauser L."/>
            <person name="Kyrpides N."/>
            <person name="Ivanova N."/>
            <person name="Pagani I."/>
            <person name="Kruse T."/>
            <person name="de Vos W.M."/>
            <person name="Boon N."/>
            <person name="Smidt H."/>
            <person name="Woyke T."/>
        </authorList>
    </citation>
    <scope>NUCLEOTIDE SEQUENCE [LARGE SCALE GENOMIC DNA]</scope>
    <source>
        <strain evidence="10">LMG P-21439 / DCA1</strain>
    </source>
</reference>
<dbReference type="GO" id="GO:0048039">
    <property type="term" value="F:ubiquinone binding"/>
    <property type="evidence" value="ECO:0007669"/>
    <property type="project" value="TreeGrafter"/>
</dbReference>
<dbReference type="Proteomes" id="UP000010797">
    <property type="component" value="Chromosome"/>
</dbReference>
<feature type="transmembrane region" description="Helical" evidence="7">
    <location>
        <begin position="82"/>
        <end position="109"/>
    </location>
</feature>
<feature type="transmembrane region" description="Helical" evidence="7">
    <location>
        <begin position="425"/>
        <end position="452"/>
    </location>
</feature>
<keyword evidence="9" id="KW-0560">Oxidoreductase</keyword>